<dbReference type="Gene3D" id="2.30.18.10">
    <property type="entry name" value="Transcription factor IIA (TFIIA), beta-barrel domain"/>
    <property type="match status" value="1"/>
</dbReference>
<dbReference type="SUPFAM" id="SSF50784">
    <property type="entry name" value="Transcription factor IIA (TFIIA), beta-barrel domain"/>
    <property type="match status" value="1"/>
</dbReference>
<comment type="function">
    <text evidence="7">TFIIA is a component of the transcription machinery of RNA polymerase II and plays an important role in transcriptional activation. TFIIA in a complex with TBP mediates transcriptional activity.</text>
</comment>
<dbReference type="Pfam" id="PF02751">
    <property type="entry name" value="TFIIA_gamma_C"/>
    <property type="match status" value="1"/>
</dbReference>
<organism evidence="13 14">
    <name type="scientific">Diplodia seriata</name>
    <dbReference type="NCBI Taxonomy" id="420778"/>
    <lineage>
        <taxon>Eukaryota</taxon>
        <taxon>Fungi</taxon>
        <taxon>Dikarya</taxon>
        <taxon>Ascomycota</taxon>
        <taxon>Pezizomycotina</taxon>
        <taxon>Dothideomycetes</taxon>
        <taxon>Dothideomycetes incertae sedis</taxon>
        <taxon>Botryosphaeriales</taxon>
        <taxon>Botryosphaeriaceae</taxon>
        <taxon>Diplodia</taxon>
    </lineage>
</organism>
<evidence type="ECO:0000256" key="9">
    <source>
        <dbReference type="ARBA" id="ARBA00032215"/>
    </source>
</evidence>
<keyword evidence="5" id="KW-0804">Transcription</keyword>
<keyword evidence="6" id="KW-0539">Nucleus</keyword>
<evidence type="ECO:0000256" key="10">
    <source>
        <dbReference type="SAM" id="MobiDB-lite"/>
    </source>
</evidence>
<sequence>MAGFPVLPKVALYPTPDSNRRSLRKLQMDNQDPEKHYRGTSIGRALIATLDELPSIPPQLAEKIRLHFDRELLCALRSARVNRKRMNFRARCHTYRFYDDRWLFVLKDVKIKTDRGKSIRSDWVSIDAVSTGVEEERRRKKEADAKNRRKT</sequence>
<evidence type="ECO:0000259" key="12">
    <source>
        <dbReference type="Pfam" id="PF02751"/>
    </source>
</evidence>
<keyword evidence="4" id="KW-0805">Transcription regulation</keyword>
<evidence type="ECO:0000256" key="3">
    <source>
        <dbReference type="ARBA" id="ARBA00019928"/>
    </source>
</evidence>
<evidence type="ECO:0000256" key="2">
    <source>
        <dbReference type="ARBA" id="ARBA00007675"/>
    </source>
</evidence>
<evidence type="ECO:0000313" key="14">
    <source>
        <dbReference type="Proteomes" id="UP001430584"/>
    </source>
</evidence>
<accession>A0ABR3CK28</accession>
<dbReference type="RefSeq" id="XP_066634011.1">
    <property type="nucleotide sequence ID" value="XM_066776130.1"/>
</dbReference>
<dbReference type="InterPro" id="IPR015872">
    <property type="entry name" value="TFIIA_gsu_N"/>
</dbReference>
<dbReference type="Gene3D" id="1.10.287.190">
    <property type="entry name" value="Transcription factor IIA gamma subunit, alpha-helical domain"/>
    <property type="match status" value="1"/>
</dbReference>
<evidence type="ECO:0000256" key="4">
    <source>
        <dbReference type="ARBA" id="ARBA00023015"/>
    </source>
</evidence>
<gene>
    <name evidence="13" type="primary">GTF2A2</name>
    <name evidence="13" type="ORF">SLS55_004674</name>
</gene>
<comment type="similarity">
    <text evidence="2">Belongs to the TFIIA subunit 2 family.</text>
</comment>
<feature type="domain" description="Transcription initiation factor IIA gamma subunit C-terminal" evidence="12">
    <location>
        <begin position="89"/>
        <end position="126"/>
    </location>
</feature>
<evidence type="ECO:0000313" key="13">
    <source>
        <dbReference type="EMBL" id="KAL0260982.1"/>
    </source>
</evidence>
<dbReference type="InterPro" id="IPR009083">
    <property type="entry name" value="TFIIA_a-hlx"/>
</dbReference>
<dbReference type="PANTHER" id="PTHR10966">
    <property type="entry name" value="TRANSCRIPTION INITIATION FACTOR IIA SUBUNIT 2"/>
    <property type="match status" value="1"/>
</dbReference>
<evidence type="ECO:0000256" key="5">
    <source>
        <dbReference type="ARBA" id="ARBA00023163"/>
    </source>
</evidence>
<comment type="subcellular location">
    <subcellularLocation>
        <location evidence="1">Nucleus</location>
    </subcellularLocation>
</comment>
<evidence type="ECO:0000256" key="8">
    <source>
        <dbReference type="ARBA" id="ARBA00029848"/>
    </source>
</evidence>
<dbReference type="EMBL" id="JAJVCZ030000004">
    <property type="protein sequence ID" value="KAL0260982.1"/>
    <property type="molecule type" value="Genomic_DNA"/>
</dbReference>
<feature type="compositionally biased region" description="Basic and acidic residues" evidence="10">
    <location>
        <begin position="134"/>
        <end position="151"/>
    </location>
</feature>
<evidence type="ECO:0000256" key="6">
    <source>
        <dbReference type="ARBA" id="ARBA00023242"/>
    </source>
</evidence>
<feature type="domain" description="Transcription initiation factor IIA gamma subunit N-terminal" evidence="11">
    <location>
        <begin position="36"/>
        <end position="71"/>
    </location>
</feature>
<protein>
    <recommendedName>
        <fullName evidence="3">Transcription initiation factor IIA subunit 2</fullName>
    </recommendedName>
    <alternativeName>
        <fullName evidence="9">General transcription factor IIA subunit 2</fullName>
    </alternativeName>
    <alternativeName>
        <fullName evidence="8">Transcription initiation factor IIA small chain</fullName>
    </alternativeName>
</protein>
<evidence type="ECO:0000259" key="11">
    <source>
        <dbReference type="Pfam" id="PF02268"/>
    </source>
</evidence>
<dbReference type="SUPFAM" id="SSF47396">
    <property type="entry name" value="Transcription factor IIA (TFIIA), alpha-helical domain"/>
    <property type="match status" value="1"/>
</dbReference>
<dbReference type="InterPro" id="IPR003194">
    <property type="entry name" value="TFIIA_gsu"/>
</dbReference>
<feature type="region of interest" description="Disordered" evidence="10">
    <location>
        <begin position="130"/>
        <end position="151"/>
    </location>
</feature>
<dbReference type="GeneID" id="92008759"/>
<evidence type="ECO:0000256" key="7">
    <source>
        <dbReference type="ARBA" id="ARBA00024733"/>
    </source>
</evidence>
<keyword evidence="14" id="KW-1185">Reference proteome</keyword>
<proteinExistence type="inferred from homology"/>
<comment type="caution">
    <text evidence="13">The sequence shown here is derived from an EMBL/GenBank/DDBJ whole genome shotgun (WGS) entry which is preliminary data.</text>
</comment>
<dbReference type="InterPro" id="IPR009088">
    <property type="entry name" value="TFIIA_b-brl"/>
</dbReference>
<dbReference type="InterPro" id="IPR015871">
    <property type="entry name" value="TFIIA_gsu_C"/>
</dbReference>
<dbReference type="Proteomes" id="UP001430584">
    <property type="component" value="Unassembled WGS sequence"/>
</dbReference>
<name>A0ABR3CK28_9PEZI</name>
<evidence type="ECO:0000256" key="1">
    <source>
        <dbReference type="ARBA" id="ARBA00004123"/>
    </source>
</evidence>
<dbReference type="Pfam" id="PF02268">
    <property type="entry name" value="TFIIA_gamma_N"/>
    <property type="match status" value="1"/>
</dbReference>
<reference evidence="13 14" key="1">
    <citation type="submission" date="2024-02" db="EMBL/GenBank/DDBJ databases">
        <title>De novo assembly and annotation of 12 fungi associated with fruit tree decline syndrome in Ontario, Canada.</title>
        <authorList>
            <person name="Sulman M."/>
            <person name="Ellouze W."/>
            <person name="Ilyukhin E."/>
        </authorList>
    </citation>
    <scope>NUCLEOTIDE SEQUENCE [LARGE SCALE GENOMIC DNA]</scope>
    <source>
        <strain evidence="13 14">FDS-637</strain>
    </source>
</reference>
<dbReference type="CDD" id="cd10014">
    <property type="entry name" value="TFIIA_gamma_C"/>
    <property type="match status" value="1"/>
</dbReference>